<accession>A0ACC1HHK7</accession>
<proteinExistence type="predicted"/>
<organism evidence="1 2">
    <name type="scientific">Spiromyces aspiralis</name>
    <dbReference type="NCBI Taxonomy" id="68401"/>
    <lineage>
        <taxon>Eukaryota</taxon>
        <taxon>Fungi</taxon>
        <taxon>Fungi incertae sedis</taxon>
        <taxon>Zoopagomycota</taxon>
        <taxon>Kickxellomycotina</taxon>
        <taxon>Kickxellomycetes</taxon>
        <taxon>Kickxellales</taxon>
        <taxon>Kickxellaceae</taxon>
        <taxon>Spiromyces</taxon>
    </lineage>
</organism>
<keyword evidence="1" id="KW-0456">Lyase</keyword>
<protein>
    <submittedName>
        <fullName evidence="1">Aconitate hydratase mitochondrial</fullName>
        <ecNumber evidence="1">4.2.1.3</ecNumber>
    </submittedName>
</protein>
<name>A0ACC1HHK7_9FUNG</name>
<gene>
    <name evidence="1" type="primary">ACO1</name>
    <name evidence="1" type="ORF">EV182_000220</name>
</gene>
<sequence length="789" mass="85692">MLSPVYSRLAAGKSVLASATRQIMSRGMSSAPQRVAMSRFEPDKFINYQRIDDNLAVIRKRLNRPLTLAEKIVYGHLDNPESQDIERGKSYLNLRPDRVICQDATAQMAILQFMSAGLSQVACPTTVHCDHLILGENGAESDLARAKDVNKEVYDFLASACAKYNIGFWRPGSGIIHQIVIENYAFPGALIIGTDSHTPNAGGLSSVAIGVGGADAVDVMVGLPWELKCPKNIGVKLTGKLNGWTAPKDIILEVAGILTVKGGTGSIVEYFGPGVETLSATGMGTVCNMGAEIGATTSLFPFTPRMGKYLEATGRPDIAKASAQFAHHLRADEGAQYDELIEINLSELEPRINGPFTPDLMTPVSKMKDTVKKHDWPEDLNVGLIGSCTNSSYEDMTRAASIAKEAVGAGLKVKSDFIVTPGSEQIRATTERDGLLKVFRDAGGVVLANACGPCIGQWARHDVKKGERNSIITSYNRNFTGRNDGNPATHAFVASPDIVTALAFAGNLTFNPMTDTLTTPDGKPFKFTPPRGEELPAKGFDPGENTYQAPPTDRSNVDVVVRPDSQRLQLIRPFKPTQLKDYDHIPILIKVKGKCTTDHISMAGPWLKYRGHLENISNNLYIGAINSENGEANNVRNQITGEWDSVPNTARDYQNRGLSWVVIGDTNLGEGSSREHAGLSPRYLGCVAVIVRSFARIHETNLKKQGILPLTFDNPADYDLIDPTDQVSILGVDKIEPNKPLTVRLTKKDGSEKDIVVNHSLNENQIGWLKAGSALNKIVQDLHSKQASQ</sequence>
<evidence type="ECO:0000313" key="1">
    <source>
        <dbReference type="EMBL" id="KAJ1675967.1"/>
    </source>
</evidence>
<evidence type="ECO:0000313" key="2">
    <source>
        <dbReference type="Proteomes" id="UP001145114"/>
    </source>
</evidence>
<dbReference type="EC" id="4.2.1.3" evidence="1"/>
<keyword evidence="2" id="KW-1185">Reference proteome</keyword>
<dbReference type="EMBL" id="JAMZIH010005148">
    <property type="protein sequence ID" value="KAJ1675967.1"/>
    <property type="molecule type" value="Genomic_DNA"/>
</dbReference>
<dbReference type="Proteomes" id="UP001145114">
    <property type="component" value="Unassembled WGS sequence"/>
</dbReference>
<reference evidence="1" key="1">
    <citation type="submission" date="2022-06" db="EMBL/GenBank/DDBJ databases">
        <title>Phylogenomic reconstructions and comparative analyses of Kickxellomycotina fungi.</title>
        <authorList>
            <person name="Reynolds N.K."/>
            <person name="Stajich J.E."/>
            <person name="Barry K."/>
            <person name="Grigoriev I.V."/>
            <person name="Crous P."/>
            <person name="Smith M.E."/>
        </authorList>
    </citation>
    <scope>NUCLEOTIDE SEQUENCE</scope>
    <source>
        <strain evidence="1">RSA 2271</strain>
    </source>
</reference>
<comment type="caution">
    <text evidence="1">The sequence shown here is derived from an EMBL/GenBank/DDBJ whole genome shotgun (WGS) entry which is preliminary data.</text>
</comment>